<dbReference type="GO" id="GO:0016042">
    <property type="term" value="P:lipid catabolic process"/>
    <property type="evidence" value="ECO:0007669"/>
    <property type="project" value="TreeGrafter"/>
</dbReference>
<evidence type="ECO:0000313" key="10">
    <source>
        <dbReference type="Proteomes" id="UP001153737"/>
    </source>
</evidence>
<dbReference type="SUPFAM" id="SSF53474">
    <property type="entry name" value="alpha/beta-Hydrolases"/>
    <property type="match status" value="1"/>
</dbReference>
<dbReference type="PANTHER" id="PTHR11610:SF173">
    <property type="entry name" value="LIPASE DOMAIN-CONTAINING PROTEIN-RELATED"/>
    <property type="match status" value="1"/>
</dbReference>
<dbReference type="CDD" id="cd00707">
    <property type="entry name" value="Pancreat_lipase_like"/>
    <property type="match status" value="1"/>
</dbReference>
<keyword evidence="3" id="KW-0964">Secreted</keyword>
<dbReference type="InterPro" id="IPR013818">
    <property type="entry name" value="Lipase"/>
</dbReference>
<evidence type="ECO:0000256" key="5">
    <source>
        <dbReference type="PIRSR" id="PIRSR000865-2"/>
    </source>
</evidence>
<reference evidence="9" key="1">
    <citation type="submission" date="2022-01" db="EMBL/GenBank/DDBJ databases">
        <authorList>
            <person name="King R."/>
        </authorList>
    </citation>
    <scope>NUCLEOTIDE SEQUENCE</scope>
</reference>
<evidence type="ECO:0000256" key="3">
    <source>
        <dbReference type="ARBA" id="ARBA00022525"/>
    </source>
</evidence>
<sequence length="547" mass="62059">MLVSNILLVLGMIGVCWGQLRANRRRGGSRFQLKQALNLKNRIMEKIDLYRERNTQSICYDTVGCFNLPHKNSPLQKVPEDPKMLDTKFYLFTRKTPDLSKPEILYYDDNGKSLNDSTFDVSKPLKMIVHGYMSRWNEKGSLIITNAYLKLYDCNMILMDWHIGARGPQYPVAAANTELVGRQLGMLLRKMVETGLDARNIHLIGFSLGAHVCGTASESLKEKGYLLGRITGLDAASPLFRNNYLREKYKKLDRSDATFVDAIHTDSSPFVTDGFGIWDPIGHVDFYPNGGQDQPGCHDVKDSIVVSHFERGLSREIVCSHIRALHLFRESVLNLLEERRENRETCEFTAYNCPGGMASFENGVCFPQIQRNNSLSLDPSYRYDIGKFGEEAKGEGVMFFSTKDSGQYCGSQLHASLHLSPKTGPMKGNLQLQLYYSNSSVLFNINCEFTSVGALREMNSLAVTDYNSMDENVETVQVRMNFLDLSQEDRKSKNETEYYVPTLYFDKLVIKDMYGKSWQYCGKDTKMEDPTGKVYGLLDITLKKGTC</sequence>
<reference evidence="9" key="2">
    <citation type="submission" date="2022-10" db="EMBL/GenBank/DDBJ databases">
        <authorList>
            <consortium name="ENA_rothamsted_submissions"/>
            <consortium name="culmorum"/>
            <person name="King R."/>
        </authorList>
    </citation>
    <scope>NUCLEOTIDE SEQUENCE</scope>
</reference>
<dbReference type="InterPro" id="IPR000734">
    <property type="entry name" value="TAG_lipase"/>
</dbReference>
<proteinExistence type="inferred from homology"/>
<evidence type="ECO:0000256" key="2">
    <source>
        <dbReference type="ARBA" id="ARBA00010701"/>
    </source>
</evidence>
<evidence type="ECO:0000256" key="6">
    <source>
        <dbReference type="RuleBase" id="RU004262"/>
    </source>
</evidence>
<dbReference type="GO" id="GO:0052689">
    <property type="term" value="F:carboxylic ester hydrolase activity"/>
    <property type="evidence" value="ECO:0007669"/>
    <property type="project" value="InterPro"/>
</dbReference>
<dbReference type="GO" id="GO:0005615">
    <property type="term" value="C:extracellular space"/>
    <property type="evidence" value="ECO:0007669"/>
    <property type="project" value="TreeGrafter"/>
</dbReference>
<dbReference type="Pfam" id="PF00151">
    <property type="entry name" value="Lipase"/>
    <property type="match status" value="1"/>
</dbReference>
<keyword evidence="10" id="KW-1185">Reference proteome</keyword>
<evidence type="ECO:0000256" key="1">
    <source>
        <dbReference type="ARBA" id="ARBA00004613"/>
    </source>
</evidence>
<protein>
    <recommendedName>
        <fullName evidence="8">Lipase domain-containing protein</fullName>
    </recommendedName>
</protein>
<feature type="active site" description="Charge relay system" evidence="4">
    <location>
        <position position="234"/>
    </location>
</feature>
<dbReference type="InterPro" id="IPR029058">
    <property type="entry name" value="AB_hydrolase_fold"/>
</dbReference>
<keyword evidence="5" id="KW-0479">Metal-binding</keyword>
<accession>A0A9P0DMP9</accession>
<dbReference type="GO" id="GO:0016298">
    <property type="term" value="F:lipase activity"/>
    <property type="evidence" value="ECO:0007669"/>
    <property type="project" value="InterPro"/>
</dbReference>
<comment type="similarity">
    <text evidence="2 6">Belongs to the AB hydrolase superfamily. Lipase family.</text>
</comment>
<dbReference type="PIRSF" id="PIRSF000865">
    <property type="entry name" value="Lipoprotein_lipase_LIPH"/>
    <property type="match status" value="1"/>
</dbReference>
<feature type="active site" description="Charge relay system" evidence="4">
    <location>
        <position position="321"/>
    </location>
</feature>
<evidence type="ECO:0000256" key="7">
    <source>
        <dbReference type="SAM" id="SignalP"/>
    </source>
</evidence>
<gene>
    <name evidence="9" type="ORF">PHAECO_LOCUS6254</name>
</gene>
<keyword evidence="5" id="KW-0106">Calcium</keyword>
<keyword evidence="7" id="KW-0732">Signal</keyword>
<dbReference type="AlphaFoldDB" id="A0A9P0DMP9"/>
<dbReference type="EMBL" id="OU896708">
    <property type="protein sequence ID" value="CAH1155851.1"/>
    <property type="molecule type" value="Genomic_DNA"/>
</dbReference>
<dbReference type="GO" id="GO:0046872">
    <property type="term" value="F:metal ion binding"/>
    <property type="evidence" value="ECO:0007669"/>
    <property type="project" value="UniProtKB-KW"/>
</dbReference>
<name>A0A9P0DMP9_PHACE</name>
<evidence type="ECO:0000256" key="4">
    <source>
        <dbReference type="PIRSR" id="PIRSR000865-1"/>
    </source>
</evidence>
<feature type="domain" description="Lipase" evidence="8">
    <location>
        <begin position="57"/>
        <end position="407"/>
    </location>
</feature>
<dbReference type="Proteomes" id="UP001153737">
    <property type="component" value="Chromosome 2"/>
</dbReference>
<dbReference type="Gene3D" id="3.40.50.1820">
    <property type="entry name" value="alpha/beta hydrolase"/>
    <property type="match status" value="1"/>
</dbReference>
<evidence type="ECO:0000313" key="9">
    <source>
        <dbReference type="EMBL" id="CAH1155851.1"/>
    </source>
</evidence>
<comment type="subcellular location">
    <subcellularLocation>
        <location evidence="1">Secreted</location>
    </subcellularLocation>
</comment>
<dbReference type="InterPro" id="IPR033906">
    <property type="entry name" value="Lipase_N"/>
</dbReference>
<feature type="chain" id="PRO_5040372846" description="Lipase domain-containing protein" evidence="7">
    <location>
        <begin position="19"/>
        <end position="547"/>
    </location>
</feature>
<evidence type="ECO:0000259" key="8">
    <source>
        <dbReference type="Pfam" id="PF00151"/>
    </source>
</evidence>
<organism evidence="9 10">
    <name type="scientific">Phaedon cochleariae</name>
    <name type="common">Mustard beetle</name>
    <dbReference type="NCBI Taxonomy" id="80249"/>
    <lineage>
        <taxon>Eukaryota</taxon>
        <taxon>Metazoa</taxon>
        <taxon>Ecdysozoa</taxon>
        <taxon>Arthropoda</taxon>
        <taxon>Hexapoda</taxon>
        <taxon>Insecta</taxon>
        <taxon>Pterygota</taxon>
        <taxon>Neoptera</taxon>
        <taxon>Endopterygota</taxon>
        <taxon>Coleoptera</taxon>
        <taxon>Polyphaga</taxon>
        <taxon>Cucujiformia</taxon>
        <taxon>Chrysomeloidea</taxon>
        <taxon>Chrysomelidae</taxon>
        <taxon>Chrysomelinae</taxon>
        <taxon>Chrysomelini</taxon>
        <taxon>Phaedon</taxon>
    </lineage>
</organism>
<feature type="active site" description="Nucleophile" evidence="4">
    <location>
        <position position="207"/>
    </location>
</feature>
<feature type="signal peptide" evidence="7">
    <location>
        <begin position="1"/>
        <end position="18"/>
    </location>
</feature>
<dbReference type="InterPro" id="IPR016272">
    <property type="entry name" value="Lipase_LIPH"/>
</dbReference>
<dbReference type="PRINTS" id="PR00821">
    <property type="entry name" value="TAGLIPASE"/>
</dbReference>
<dbReference type="OrthoDB" id="270009at2759"/>
<feature type="binding site" evidence="5">
    <location>
        <position position="253"/>
    </location>
    <ligand>
        <name>Ca(2+)</name>
        <dbReference type="ChEBI" id="CHEBI:29108"/>
    </ligand>
</feature>
<feature type="binding site" evidence="5">
    <location>
        <position position="256"/>
    </location>
    <ligand>
        <name>Ca(2+)</name>
        <dbReference type="ChEBI" id="CHEBI:29108"/>
    </ligand>
</feature>
<dbReference type="PANTHER" id="PTHR11610">
    <property type="entry name" value="LIPASE"/>
    <property type="match status" value="1"/>
</dbReference>